<feature type="transmembrane region" description="Helical" evidence="1">
    <location>
        <begin position="124"/>
        <end position="139"/>
    </location>
</feature>
<keyword evidence="1" id="KW-0472">Membrane</keyword>
<dbReference type="STRING" id="31958.SD37_00675"/>
<reference evidence="2 3" key="1">
    <citation type="journal article" date="2015" name="Genome Announc.">
        <title>Draft Genome Sequence of Norvancomycin-Producing Strain Amycolatopsis orientalis CPCC200066.</title>
        <authorList>
            <person name="Lei X."/>
            <person name="Yuan F."/>
            <person name="Shi Y."/>
            <person name="Li X."/>
            <person name="Wang L."/>
            <person name="Hong B."/>
        </authorList>
    </citation>
    <scope>NUCLEOTIDE SEQUENCE [LARGE SCALE GENOMIC DNA]</scope>
    <source>
        <strain evidence="2 3">B-37</strain>
    </source>
</reference>
<keyword evidence="1" id="KW-0812">Transmembrane</keyword>
<dbReference type="Proteomes" id="UP000093695">
    <property type="component" value="Chromosome"/>
</dbReference>
<feature type="transmembrane region" description="Helical" evidence="1">
    <location>
        <begin position="102"/>
        <end position="118"/>
    </location>
</feature>
<protein>
    <recommendedName>
        <fullName evidence="4">Ceramidase</fullName>
    </recommendedName>
</protein>
<dbReference type="eggNOG" id="ENOG5032TAD">
    <property type="taxonomic scope" value="Bacteria"/>
</dbReference>
<feature type="transmembrane region" description="Helical" evidence="1">
    <location>
        <begin position="74"/>
        <end position="95"/>
    </location>
</feature>
<accession>A0A193BQ49</accession>
<evidence type="ECO:0000256" key="1">
    <source>
        <dbReference type="SAM" id="Phobius"/>
    </source>
</evidence>
<feature type="transmembrane region" description="Helical" evidence="1">
    <location>
        <begin position="146"/>
        <end position="163"/>
    </location>
</feature>
<feature type="transmembrane region" description="Helical" evidence="1">
    <location>
        <begin position="169"/>
        <end position="191"/>
    </location>
</feature>
<evidence type="ECO:0008006" key="4">
    <source>
        <dbReference type="Google" id="ProtNLM"/>
    </source>
</evidence>
<proteinExistence type="predicted"/>
<feature type="transmembrane region" description="Helical" evidence="1">
    <location>
        <begin position="49"/>
        <end position="68"/>
    </location>
</feature>
<gene>
    <name evidence="2" type="ORF">SD37_00675</name>
</gene>
<evidence type="ECO:0000313" key="2">
    <source>
        <dbReference type="EMBL" id="ANN14314.1"/>
    </source>
</evidence>
<dbReference type="AlphaFoldDB" id="A0A193BQ49"/>
<name>A0A193BQ49_AMYOR</name>
<evidence type="ECO:0000313" key="3">
    <source>
        <dbReference type="Proteomes" id="UP000093695"/>
    </source>
</evidence>
<dbReference type="RefSeq" id="WP_044849427.1">
    <property type="nucleotide sequence ID" value="NZ_CP016174.1"/>
</dbReference>
<keyword evidence="1" id="KW-1133">Transmembrane helix</keyword>
<dbReference type="KEGG" id="aori:SD37_00675"/>
<organism evidence="2 3">
    <name type="scientific">Amycolatopsis orientalis</name>
    <name type="common">Nocardia orientalis</name>
    <dbReference type="NCBI Taxonomy" id="31958"/>
    <lineage>
        <taxon>Bacteria</taxon>
        <taxon>Bacillati</taxon>
        <taxon>Actinomycetota</taxon>
        <taxon>Actinomycetes</taxon>
        <taxon>Pseudonocardiales</taxon>
        <taxon>Pseudonocardiaceae</taxon>
        <taxon>Amycolatopsis</taxon>
    </lineage>
</organism>
<dbReference type="EMBL" id="CP016174">
    <property type="protein sequence ID" value="ANN14314.1"/>
    <property type="molecule type" value="Genomic_DNA"/>
</dbReference>
<sequence length="210" mass="22492">MNWTAYIDGYCERVAPGLWGEPLNSLSNLAFLIAAIAVWRQAKETHGRVFALLIGLVFLGSTAFHLFATRWAAAADSGFILVFVLYCAAVFPHVFFGVRRGLSWLGILVFLAFTAVVASLGGGLYLSALIGLVVFAVVLKGEDRRGFALAAGVFGVSLAFRTTDHTVCGHFSAGTHFLWHLLNGFVLYLAASTATKKAASRRDAASSVSD</sequence>
<keyword evidence="3" id="KW-1185">Reference proteome</keyword>